<protein>
    <submittedName>
        <fullName evidence="1">Uncharacterized protein</fullName>
    </submittedName>
</protein>
<evidence type="ECO:0000313" key="2">
    <source>
        <dbReference type="Proteomes" id="UP000016480"/>
    </source>
</evidence>
<dbReference type="EMBL" id="AHCD03000036">
    <property type="protein sequence ID" value="KAF7785595.1"/>
    <property type="molecule type" value="Genomic_DNA"/>
</dbReference>
<name>A0A8T0C6H2_9GAMM</name>
<gene>
    <name evidence="1" type="ORF">PRUB_a4298</name>
</gene>
<sequence>MHFMNGFMASNREYVNKCYPRRYDLFYDVFSTAYFADKMGSK</sequence>
<accession>A0A8T0C6H2</accession>
<proteinExistence type="predicted"/>
<dbReference type="Proteomes" id="UP000016480">
    <property type="component" value="Unassembled WGS sequence"/>
</dbReference>
<organism evidence="1 2">
    <name type="scientific">Pseudoalteromonas rubra</name>
    <dbReference type="NCBI Taxonomy" id="43658"/>
    <lineage>
        <taxon>Bacteria</taxon>
        <taxon>Pseudomonadati</taxon>
        <taxon>Pseudomonadota</taxon>
        <taxon>Gammaproteobacteria</taxon>
        <taxon>Alteromonadales</taxon>
        <taxon>Pseudoalteromonadaceae</taxon>
        <taxon>Pseudoalteromonas</taxon>
    </lineage>
</organism>
<evidence type="ECO:0000313" key="1">
    <source>
        <dbReference type="EMBL" id="KAF7785595.1"/>
    </source>
</evidence>
<reference evidence="1 2" key="1">
    <citation type="journal article" date="2012" name="J. Bacteriol.">
        <title>Genome sequence of the cycloprodigiosin-producing bacterial strain Pseudoalteromonas rubra ATCC 29570(T).</title>
        <authorList>
            <person name="Xie B.B."/>
            <person name="Shu Y.L."/>
            <person name="Qin Q.L."/>
            <person name="Rong J.C."/>
            <person name="Zhang X.Y."/>
            <person name="Chen X.L."/>
            <person name="Zhou B.C."/>
            <person name="Zhang Y.Z."/>
        </authorList>
    </citation>
    <scope>NUCLEOTIDE SEQUENCE [LARGE SCALE GENOMIC DNA]</scope>
    <source>
        <strain evidence="1 2">DSM 6842</strain>
    </source>
</reference>
<comment type="caution">
    <text evidence="1">The sequence shown here is derived from an EMBL/GenBank/DDBJ whole genome shotgun (WGS) entry which is preliminary data.</text>
</comment>
<dbReference type="AlphaFoldDB" id="A0A8T0C6H2"/>